<reference evidence="1" key="1">
    <citation type="submission" date="2019-02" db="EMBL/GenBank/DDBJ databases">
        <authorList>
            <person name="Gruber-Vodicka R. H."/>
            <person name="Seah K. B. B."/>
        </authorList>
    </citation>
    <scope>NUCLEOTIDE SEQUENCE</scope>
    <source>
        <strain evidence="1">BECK_DK47</strain>
    </source>
</reference>
<name>A0A450SLZ4_9GAMM</name>
<dbReference type="AlphaFoldDB" id="A0A450SLZ4"/>
<protein>
    <submittedName>
        <fullName evidence="1">Uncharacterized protein</fullName>
    </submittedName>
</protein>
<organism evidence="1">
    <name type="scientific">Candidatus Kentrum sp. DK</name>
    <dbReference type="NCBI Taxonomy" id="2126562"/>
    <lineage>
        <taxon>Bacteria</taxon>
        <taxon>Pseudomonadati</taxon>
        <taxon>Pseudomonadota</taxon>
        <taxon>Gammaproteobacteria</taxon>
        <taxon>Candidatus Kentrum</taxon>
    </lineage>
</organism>
<proteinExistence type="predicted"/>
<gene>
    <name evidence="1" type="ORF">BECKDK2373B_GA0170837_104814</name>
</gene>
<dbReference type="EMBL" id="CAADEX010000048">
    <property type="protein sequence ID" value="VFJ54713.1"/>
    <property type="molecule type" value="Genomic_DNA"/>
</dbReference>
<evidence type="ECO:0000313" key="1">
    <source>
        <dbReference type="EMBL" id="VFJ54713.1"/>
    </source>
</evidence>
<sequence length="31" mass="3743">MVKWTKHAKRQLRHIHDYIRPEPASVCQADQ</sequence>
<accession>A0A450SLZ4</accession>